<reference evidence="2 3" key="1">
    <citation type="journal article" date="2018" name="Nat. Ecol. Evol.">
        <title>Pezizomycetes genomes reveal the molecular basis of ectomycorrhizal truffle lifestyle.</title>
        <authorList>
            <person name="Murat C."/>
            <person name="Payen T."/>
            <person name="Noel B."/>
            <person name="Kuo A."/>
            <person name="Morin E."/>
            <person name="Chen J."/>
            <person name="Kohler A."/>
            <person name="Krizsan K."/>
            <person name="Balestrini R."/>
            <person name="Da Silva C."/>
            <person name="Montanini B."/>
            <person name="Hainaut M."/>
            <person name="Levati E."/>
            <person name="Barry K.W."/>
            <person name="Belfiori B."/>
            <person name="Cichocki N."/>
            <person name="Clum A."/>
            <person name="Dockter R.B."/>
            <person name="Fauchery L."/>
            <person name="Guy J."/>
            <person name="Iotti M."/>
            <person name="Le Tacon F."/>
            <person name="Lindquist E.A."/>
            <person name="Lipzen A."/>
            <person name="Malagnac F."/>
            <person name="Mello A."/>
            <person name="Molinier V."/>
            <person name="Miyauchi S."/>
            <person name="Poulain J."/>
            <person name="Riccioni C."/>
            <person name="Rubini A."/>
            <person name="Sitrit Y."/>
            <person name="Splivallo R."/>
            <person name="Traeger S."/>
            <person name="Wang M."/>
            <person name="Zifcakova L."/>
            <person name="Wipf D."/>
            <person name="Zambonelli A."/>
            <person name="Paolocci F."/>
            <person name="Nowrousian M."/>
            <person name="Ottonello S."/>
            <person name="Baldrian P."/>
            <person name="Spatafora J.W."/>
            <person name="Henrissat B."/>
            <person name="Nagy L.G."/>
            <person name="Aury J.M."/>
            <person name="Wincker P."/>
            <person name="Grigoriev I.V."/>
            <person name="Bonfante P."/>
            <person name="Martin F.M."/>
        </authorList>
    </citation>
    <scope>NUCLEOTIDE SEQUENCE [LARGE SCALE GENOMIC DNA]</scope>
    <source>
        <strain evidence="2 3">RN42</strain>
    </source>
</reference>
<evidence type="ECO:0000313" key="3">
    <source>
        <dbReference type="Proteomes" id="UP000275078"/>
    </source>
</evidence>
<feature type="region of interest" description="Disordered" evidence="1">
    <location>
        <begin position="75"/>
        <end position="96"/>
    </location>
</feature>
<gene>
    <name evidence="2" type="ORF">BJ508DRAFT_308473</name>
</gene>
<dbReference type="Proteomes" id="UP000275078">
    <property type="component" value="Unassembled WGS sequence"/>
</dbReference>
<accession>A0A3N4HZU4</accession>
<sequence>MARITRGAAARKAAEDVTDHYVQQENRRQRKQAAKTRHDTKKQEMVQNEGHRREALAGLQMQLLTEARLKEIHASKARSNNTQSKPSPVSSSFLDPNIDPRLQLGYCTENKASWTRRAVVTEWYQWQLRNGKVDELTDSIYRGTISRLGRNLNEFEMALLFFGKQNMSKAIPFLKPGASHV</sequence>
<proteinExistence type="predicted"/>
<organism evidence="2 3">
    <name type="scientific">Ascobolus immersus RN42</name>
    <dbReference type="NCBI Taxonomy" id="1160509"/>
    <lineage>
        <taxon>Eukaryota</taxon>
        <taxon>Fungi</taxon>
        <taxon>Dikarya</taxon>
        <taxon>Ascomycota</taxon>
        <taxon>Pezizomycotina</taxon>
        <taxon>Pezizomycetes</taxon>
        <taxon>Pezizales</taxon>
        <taxon>Ascobolaceae</taxon>
        <taxon>Ascobolus</taxon>
    </lineage>
</organism>
<evidence type="ECO:0000313" key="2">
    <source>
        <dbReference type="EMBL" id="RPA79373.1"/>
    </source>
</evidence>
<feature type="region of interest" description="Disordered" evidence="1">
    <location>
        <begin position="1"/>
        <end position="51"/>
    </location>
</feature>
<dbReference type="EMBL" id="ML119700">
    <property type="protein sequence ID" value="RPA79373.1"/>
    <property type="molecule type" value="Genomic_DNA"/>
</dbReference>
<feature type="compositionally biased region" description="Basic residues" evidence="1">
    <location>
        <begin position="28"/>
        <end position="40"/>
    </location>
</feature>
<dbReference type="AlphaFoldDB" id="A0A3N4HZU4"/>
<keyword evidence="3" id="KW-1185">Reference proteome</keyword>
<feature type="compositionally biased region" description="Polar residues" evidence="1">
    <location>
        <begin position="77"/>
        <end position="94"/>
    </location>
</feature>
<protein>
    <submittedName>
        <fullName evidence="2">Uncharacterized protein</fullName>
    </submittedName>
</protein>
<name>A0A3N4HZU4_ASCIM</name>
<evidence type="ECO:0000256" key="1">
    <source>
        <dbReference type="SAM" id="MobiDB-lite"/>
    </source>
</evidence>
<feature type="compositionally biased region" description="Basic and acidic residues" evidence="1">
    <location>
        <begin position="41"/>
        <end position="51"/>
    </location>
</feature>